<evidence type="ECO:0000256" key="8">
    <source>
        <dbReference type="SAM" id="MobiDB-lite"/>
    </source>
</evidence>
<protein>
    <recommendedName>
        <fullName evidence="6">Clathrin light chain</fullName>
    </recommendedName>
</protein>
<evidence type="ECO:0000256" key="6">
    <source>
        <dbReference type="RuleBase" id="RU363137"/>
    </source>
</evidence>
<dbReference type="Proteomes" id="UP000054549">
    <property type="component" value="Unassembled WGS sequence"/>
</dbReference>
<dbReference type="InParanoid" id="A0A0C2WTM2"/>
<dbReference type="GO" id="GO:0030130">
    <property type="term" value="C:clathrin coat of trans-Golgi network vesicle"/>
    <property type="evidence" value="ECO:0007669"/>
    <property type="project" value="InterPro"/>
</dbReference>
<dbReference type="STRING" id="946122.A0A0C2WTM2"/>
<keyword evidence="7" id="KW-0175">Coiled coil</keyword>
<feature type="coiled-coil region" evidence="7">
    <location>
        <begin position="130"/>
        <end position="181"/>
    </location>
</feature>
<dbReference type="FunCoup" id="A0A0C2WTM2">
    <property type="interactions" value="248"/>
</dbReference>
<evidence type="ECO:0000313" key="10">
    <source>
        <dbReference type="Proteomes" id="UP000054549"/>
    </source>
</evidence>
<keyword evidence="10" id="KW-1185">Reference proteome</keyword>
<evidence type="ECO:0000256" key="4">
    <source>
        <dbReference type="ARBA" id="ARBA00023176"/>
    </source>
</evidence>
<organism evidence="9 10">
    <name type="scientific">Amanita muscaria (strain Koide BX008)</name>
    <dbReference type="NCBI Taxonomy" id="946122"/>
    <lineage>
        <taxon>Eukaryota</taxon>
        <taxon>Fungi</taxon>
        <taxon>Dikarya</taxon>
        <taxon>Basidiomycota</taxon>
        <taxon>Agaricomycotina</taxon>
        <taxon>Agaricomycetes</taxon>
        <taxon>Agaricomycetidae</taxon>
        <taxon>Agaricales</taxon>
        <taxon>Pluteineae</taxon>
        <taxon>Amanitaceae</taxon>
        <taxon>Amanita</taxon>
    </lineage>
</organism>
<dbReference type="GO" id="GO:0032050">
    <property type="term" value="F:clathrin heavy chain binding"/>
    <property type="evidence" value="ECO:0007669"/>
    <property type="project" value="TreeGrafter"/>
</dbReference>
<dbReference type="Pfam" id="PF01086">
    <property type="entry name" value="Clathrin_lg_ch"/>
    <property type="match status" value="1"/>
</dbReference>
<evidence type="ECO:0000256" key="3">
    <source>
        <dbReference type="ARBA" id="ARBA00023136"/>
    </source>
</evidence>
<sequence length="246" mass="27646">MSNFFGEDEIDFDRAATAFPDISLDGDGDIPSIPIQPARGNTGFSFDAFDPVSNDTPVKVTGDDEIEKFESDFPDIDVGPQPVPPPTRPTFSNAPTFAPKPQPSIYSSTPILNQPVEEDEPDVIREWREKQEKEIKARDAEAERRRLDTVSKAERAIDEFYEEYAKKKERTIRDNKEQEEEYLSTLTEKLSAGTTWERICDLIELQNSQSKTLARAGPGATDLTRFKEVLLRLKRDGEKAPGAAGY</sequence>
<evidence type="ECO:0000313" key="9">
    <source>
        <dbReference type="EMBL" id="KIL60096.1"/>
    </source>
</evidence>
<evidence type="ECO:0000256" key="5">
    <source>
        <dbReference type="ARBA" id="ARBA00023329"/>
    </source>
</evidence>
<dbReference type="GO" id="GO:0072583">
    <property type="term" value="P:clathrin-dependent endocytosis"/>
    <property type="evidence" value="ECO:0007669"/>
    <property type="project" value="TreeGrafter"/>
</dbReference>
<evidence type="ECO:0000256" key="2">
    <source>
        <dbReference type="ARBA" id="ARBA00005263"/>
    </source>
</evidence>
<comment type="similarity">
    <text evidence="2 6">Belongs to the clathrin light chain family.</text>
</comment>
<feature type="region of interest" description="Disordered" evidence="8">
    <location>
        <begin position="71"/>
        <end position="119"/>
    </location>
</feature>
<comment type="subcellular location">
    <subcellularLocation>
        <location evidence="1 6">Cytoplasmic vesicle membrane</location>
        <topology evidence="1 6">Peripheral membrane protein</topology>
        <orientation evidence="1 6">Cytoplasmic side</orientation>
    </subcellularLocation>
    <subcellularLocation>
        <location evidence="6">Membrane</location>
        <location evidence="6">Coated pit</location>
        <topology evidence="6">Peripheral membrane protein</topology>
        <orientation evidence="6">Cytoplasmic side</orientation>
    </subcellularLocation>
    <text evidence="6">Cytoplasmic face of coated pits and vesicles.</text>
</comment>
<accession>A0A0C2WTM2</accession>
<dbReference type="GO" id="GO:0005198">
    <property type="term" value="F:structural molecule activity"/>
    <property type="evidence" value="ECO:0007669"/>
    <property type="project" value="InterPro"/>
</dbReference>
<dbReference type="InterPro" id="IPR000996">
    <property type="entry name" value="Clathrin_L-chain"/>
</dbReference>
<dbReference type="HOGENOM" id="CLU_069856_1_0_1"/>
<dbReference type="PANTHER" id="PTHR10639:SF7">
    <property type="entry name" value="CLATHRIN LIGHT CHAIN"/>
    <property type="match status" value="1"/>
</dbReference>
<keyword evidence="4 6" id="KW-0168">Coated pit</keyword>
<dbReference type="GO" id="GO:0030132">
    <property type="term" value="C:clathrin coat of coated pit"/>
    <property type="evidence" value="ECO:0007669"/>
    <property type="project" value="InterPro"/>
</dbReference>
<keyword evidence="3 6" id="KW-0472">Membrane</keyword>
<dbReference type="AlphaFoldDB" id="A0A0C2WTM2"/>
<proteinExistence type="inferred from homology"/>
<reference evidence="9 10" key="1">
    <citation type="submission" date="2014-04" db="EMBL/GenBank/DDBJ databases">
        <title>Evolutionary Origins and Diversification of the Mycorrhizal Mutualists.</title>
        <authorList>
            <consortium name="DOE Joint Genome Institute"/>
            <consortium name="Mycorrhizal Genomics Consortium"/>
            <person name="Kohler A."/>
            <person name="Kuo A."/>
            <person name="Nagy L.G."/>
            <person name="Floudas D."/>
            <person name="Copeland A."/>
            <person name="Barry K.W."/>
            <person name="Cichocki N."/>
            <person name="Veneault-Fourrey C."/>
            <person name="LaButti K."/>
            <person name="Lindquist E.A."/>
            <person name="Lipzen A."/>
            <person name="Lundell T."/>
            <person name="Morin E."/>
            <person name="Murat C."/>
            <person name="Riley R."/>
            <person name="Ohm R."/>
            <person name="Sun H."/>
            <person name="Tunlid A."/>
            <person name="Henrissat B."/>
            <person name="Grigoriev I.V."/>
            <person name="Hibbett D.S."/>
            <person name="Martin F."/>
        </authorList>
    </citation>
    <scope>NUCLEOTIDE SEQUENCE [LARGE SCALE GENOMIC DNA]</scope>
    <source>
        <strain evidence="9 10">Koide BX008</strain>
    </source>
</reference>
<dbReference type="GO" id="GO:0006886">
    <property type="term" value="P:intracellular protein transport"/>
    <property type="evidence" value="ECO:0007669"/>
    <property type="project" value="InterPro"/>
</dbReference>
<dbReference type="OrthoDB" id="5512at2759"/>
<name>A0A0C2WTM2_AMAMK</name>
<dbReference type="PANTHER" id="PTHR10639">
    <property type="entry name" value="CLATHRIN LIGHT CHAIN"/>
    <property type="match status" value="1"/>
</dbReference>
<gene>
    <name evidence="9" type="ORF">M378DRAFT_168494</name>
</gene>
<evidence type="ECO:0000256" key="1">
    <source>
        <dbReference type="ARBA" id="ARBA00004180"/>
    </source>
</evidence>
<keyword evidence="5 6" id="KW-0968">Cytoplasmic vesicle</keyword>
<dbReference type="EMBL" id="KN818304">
    <property type="protein sequence ID" value="KIL60096.1"/>
    <property type="molecule type" value="Genomic_DNA"/>
</dbReference>
<comment type="function">
    <text evidence="6">Clathrin is the major protein of the polyhedral coat of coated pits and vesicles.</text>
</comment>
<evidence type="ECO:0000256" key="7">
    <source>
        <dbReference type="SAM" id="Coils"/>
    </source>
</evidence>